<reference evidence="2 3" key="1">
    <citation type="submission" date="2019-10" db="EMBL/GenBank/DDBJ databases">
        <authorList>
            <person name="Palmer J.M."/>
        </authorList>
    </citation>
    <scope>NUCLEOTIDE SEQUENCE [LARGE SCALE GENOMIC DNA]</scope>
    <source>
        <strain evidence="2 3">TWF730</strain>
    </source>
</reference>
<comment type="caution">
    <text evidence="2">The sequence shown here is derived from an EMBL/GenBank/DDBJ whole genome shotgun (WGS) entry which is preliminary data.</text>
</comment>
<sequence>MLPTYYFTCGIAFVAYLLIVRFFRYRRRDEVVAKYNRKGKPLADMTVEEAHEIMTVLQELEFPYAFQKARTVSLLKAGGIPTMSKLFAVTGQNTRRNAGKRAVDTEILLREVHHNSRDSERYLKAVSRMNYLHARYRKAGKILDDDMLHTLGSGVVEAFRIVEGEEWRGLSEVERCAVGVFHWALGEDLGIPWGSLSSSSSSNSSPSLGKEGVGWKDGAHFAAELREWTVGYEARVARFTATNDQYVRVYVDSAVSALPRVFTTLLRKMVAGELDEVMRATLGLEKPGILLRIIISISKTIRKLLLRHLSLPRPHFLAVKALHSTPNPQTGLYNFFRTSLQPWYVRKDFWSTWGPGALFVKMMGGRLAGSGGDRFYPQGYDLMTIGPKPQEGKGKEDMVATMEFLRARNMEGCPFQKGFGEKRQM</sequence>
<evidence type="ECO:0008006" key="4">
    <source>
        <dbReference type="Google" id="ProtNLM"/>
    </source>
</evidence>
<keyword evidence="1" id="KW-0812">Transmembrane</keyword>
<evidence type="ECO:0000313" key="3">
    <source>
        <dbReference type="Proteomes" id="UP001373714"/>
    </source>
</evidence>
<dbReference type="AlphaFoldDB" id="A0AAV9V053"/>
<dbReference type="PANTHER" id="PTHR36124">
    <property type="match status" value="1"/>
</dbReference>
<protein>
    <recommendedName>
        <fullName evidence="4">ER-bound oxygenase mpaB/mpaB'/Rubber oxygenase catalytic domain-containing protein</fullName>
    </recommendedName>
</protein>
<evidence type="ECO:0000313" key="2">
    <source>
        <dbReference type="EMBL" id="KAK6349300.1"/>
    </source>
</evidence>
<keyword evidence="1" id="KW-0472">Membrane</keyword>
<dbReference type="PANTHER" id="PTHR36124:SF4">
    <property type="entry name" value="ER-BOUND OXYGENASE MPAB_MPAB'_RUBBER OXYGENASE CATALYTIC DOMAIN-CONTAINING PROTEIN"/>
    <property type="match status" value="1"/>
</dbReference>
<feature type="transmembrane region" description="Helical" evidence="1">
    <location>
        <begin position="5"/>
        <end position="23"/>
    </location>
</feature>
<dbReference type="InterPro" id="IPR046366">
    <property type="entry name" value="MPAB"/>
</dbReference>
<proteinExistence type="predicted"/>
<keyword evidence="1" id="KW-1133">Transmembrane helix</keyword>
<dbReference type="GO" id="GO:0016491">
    <property type="term" value="F:oxidoreductase activity"/>
    <property type="evidence" value="ECO:0007669"/>
    <property type="project" value="InterPro"/>
</dbReference>
<dbReference type="Proteomes" id="UP001373714">
    <property type="component" value="Unassembled WGS sequence"/>
</dbReference>
<accession>A0AAV9V053</accession>
<organism evidence="2 3">
    <name type="scientific">Orbilia blumenaviensis</name>
    <dbReference type="NCBI Taxonomy" id="1796055"/>
    <lineage>
        <taxon>Eukaryota</taxon>
        <taxon>Fungi</taxon>
        <taxon>Dikarya</taxon>
        <taxon>Ascomycota</taxon>
        <taxon>Pezizomycotina</taxon>
        <taxon>Orbiliomycetes</taxon>
        <taxon>Orbiliales</taxon>
        <taxon>Orbiliaceae</taxon>
        <taxon>Orbilia</taxon>
    </lineage>
</organism>
<dbReference type="EMBL" id="JAVHNS010000007">
    <property type="protein sequence ID" value="KAK6349300.1"/>
    <property type="molecule type" value="Genomic_DNA"/>
</dbReference>
<name>A0AAV9V053_9PEZI</name>
<gene>
    <name evidence="2" type="ORF">TWF730_010050</name>
</gene>
<evidence type="ECO:0000256" key="1">
    <source>
        <dbReference type="SAM" id="Phobius"/>
    </source>
</evidence>
<keyword evidence="3" id="KW-1185">Reference proteome</keyword>